<dbReference type="InterPro" id="IPR013106">
    <property type="entry name" value="Ig_V-set"/>
</dbReference>
<dbReference type="GO" id="GO:1903037">
    <property type="term" value="P:regulation of leukocyte cell-cell adhesion"/>
    <property type="evidence" value="ECO:0007669"/>
    <property type="project" value="UniProtKB-ARBA"/>
</dbReference>
<dbReference type="Pfam" id="PF07686">
    <property type="entry name" value="V-set"/>
    <property type="match status" value="1"/>
</dbReference>
<evidence type="ECO:0000259" key="7">
    <source>
        <dbReference type="PROSITE" id="PS50835"/>
    </source>
</evidence>
<dbReference type="RefSeq" id="XP_030643729.1">
    <property type="nucleotide sequence ID" value="XM_030787869.1"/>
</dbReference>
<evidence type="ECO:0000256" key="3">
    <source>
        <dbReference type="ARBA" id="ARBA00023136"/>
    </source>
</evidence>
<gene>
    <name evidence="9" type="primary">LOC115823846</name>
</gene>
<dbReference type="GO" id="GO:0050852">
    <property type="term" value="P:T cell receptor signaling pathway"/>
    <property type="evidence" value="ECO:0007669"/>
    <property type="project" value="TreeGrafter"/>
</dbReference>
<dbReference type="Proteomes" id="UP000504632">
    <property type="component" value="Chromosome 11"/>
</dbReference>
<reference evidence="9" key="2">
    <citation type="submission" date="2025-08" db="UniProtKB">
        <authorList>
            <consortium name="RefSeq"/>
        </authorList>
    </citation>
    <scope>IDENTIFICATION</scope>
</reference>
<keyword evidence="2" id="KW-0732">Signal</keyword>
<evidence type="ECO:0000313" key="8">
    <source>
        <dbReference type="Proteomes" id="UP000504632"/>
    </source>
</evidence>
<dbReference type="PANTHER" id="PTHR24100">
    <property type="entry name" value="BUTYROPHILIN"/>
    <property type="match status" value="1"/>
</dbReference>
<evidence type="ECO:0000256" key="1">
    <source>
        <dbReference type="ARBA" id="ARBA00004370"/>
    </source>
</evidence>
<dbReference type="OrthoDB" id="10055806at2759"/>
<dbReference type="InterPro" id="IPR053896">
    <property type="entry name" value="BTN3A2-like_Ig-C"/>
</dbReference>
<dbReference type="AlphaFoldDB" id="A0A6J2WHF1"/>
<dbReference type="InterPro" id="IPR036179">
    <property type="entry name" value="Ig-like_dom_sf"/>
</dbReference>
<evidence type="ECO:0000256" key="6">
    <source>
        <dbReference type="ARBA" id="ARBA00023319"/>
    </source>
</evidence>
<keyword evidence="8" id="KW-1185">Reference proteome</keyword>
<reference evidence="8" key="1">
    <citation type="submission" date="2024-06" db="UniProtKB">
        <authorList>
            <consortium name="RefSeq"/>
        </authorList>
    </citation>
    <scope>NUCLEOTIDE SEQUENCE [LARGE SCALE GENOMIC DNA]</scope>
</reference>
<keyword evidence="4" id="KW-1015">Disulfide bond</keyword>
<dbReference type="InterPro" id="IPR013783">
    <property type="entry name" value="Ig-like_fold"/>
</dbReference>
<feature type="domain" description="Ig-like" evidence="7">
    <location>
        <begin position="195"/>
        <end position="278"/>
    </location>
</feature>
<comment type="subcellular location">
    <subcellularLocation>
        <location evidence="1">Membrane</location>
    </subcellularLocation>
</comment>
<dbReference type="Pfam" id="PF22705">
    <property type="entry name" value="C2-set_3"/>
    <property type="match status" value="1"/>
</dbReference>
<proteinExistence type="predicted"/>
<protein>
    <submittedName>
        <fullName evidence="9">Butyrophilin-like protein 2</fullName>
    </submittedName>
</protein>
<dbReference type="GO" id="GO:0050863">
    <property type="term" value="P:regulation of T cell activation"/>
    <property type="evidence" value="ECO:0007669"/>
    <property type="project" value="UniProtKB-ARBA"/>
</dbReference>
<accession>A0A6J2WHF1</accession>
<dbReference type="FunFam" id="2.60.40.10:FF:000142">
    <property type="entry name" value="V-set domain-containing T-cell activation inhibitor 1"/>
    <property type="match status" value="1"/>
</dbReference>
<evidence type="ECO:0000256" key="2">
    <source>
        <dbReference type="ARBA" id="ARBA00022729"/>
    </source>
</evidence>
<dbReference type="PROSITE" id="PS50835">
    <property type="entry name" value="IG_LIKE"/>
    <property type="match status" value="2"/>
</dbReference>
<dbReference type="GO" id="GO:0001817">
    <property type="term" value="P:regulation of cytokine production"/>
    <property type="evidence" value="ECO:0007669"/>
    <property type="project" value="TreeGrafter"/>
</dbReference>
<sequence length="323" mass="35703">MEWHKKEACTLENCDGAVLGKEAAGVQIVIGDEHPSKVALPHQPIAFGGLKLEKMLTGVVWLIVSVSLCHAEVPDTFSVLVPDGSVSAELGASVVLPCGLSPSLSAVELEVRWHRPSKYNTPVLLYKDLKIQESPADPQYRDRVSLIGSLEEGNVSLKLERVTQSDRGEYECYVSSGIWYDKAETLLSIKILGSPPVLSVTETGGEQVNVTCVSDGWSPQPTVTWRDREGKDIKHDSNVMYEKDTKDLVSVSSWLLFSPSESEWISCSVSLSDQKKREGRVMPYIHHKPRDNVGMVADELSLNENIGHGTGKFRFKSWPCLLR</sequence>
<dbReference type="SMART" id="SM00409">
    <property type="entry name" value="IG"/>
    <property type="match status" value="2"/>
</dbReference>
<keyword evidence="6" id="KW-0393">Immunoglobulin domain</keyword>
<dbReference type="InterPro" id="IPR003599">
    <property type="entry name" value="Ig_sub"/>
</dbReference>
<dbReference type="InterPro" id="IPR007110">
    <property type="entry name" value="Ig-like_dom"/>
</dbReference>
<evidence type="ECO:0000313" key="9">
    <source>
        <dbReference type="RefSeq" id="XP_030643729.1"/>
    </source>
</evidence>
<dbReference type="GO" id="GO:0005102">
    <property type="term" value="F:signaling receptor binding"/>
    <property type="evidence" value="ECO:0007669"/>
    <property type="project" value="TreeGrafter"/>
</dbReference>
<organism evidence="8 9">
    <name type="scientific">Chanos chanos</name>
    <name type="common">Milkfish</name>
    <name type="synonym">Mugil chanos</name>
    <dbReference type="NCBI Taxonomy" id="29144"/>
    <lineage>
        <taxon>Eukaryota</taxon>
        <taxon>Metazoa</taxon>
        <taxon>Chordata</taxon>
        <taxon>Craniata</taxon>
        <taxon>Vertebrata</taxon>
        <taxon>Euteleostomi</taxon>
        <taxon>Actinopterygii</taxon>
        <taxon>Neopterygii</taxon>
        <taxon>Teleostei</taxon>
        <taxon>Ostariophysi</taxon>
        <taxon>Gonorynchiformes</taxon>
        <taxon>Chanidae</taxon>
        <taxon>Chanos</taxon>
    </lineage>
</organism>
<feature type="domain" description="Ig-like" evidence="7">
    <location>
        <begin position="74"/>
        <end position="188"/>
    </location>
</feature>
<dbReference type="SUPFAM" id="SSF48726">
    <property type="entry name" value="Immunoglobulin"/>
    <property type="match status" value="2"/>
</dbReference>
<evidence type="ECO:0000256" key="4">
    <source>
        <dbReference type="ARBA" id="ARBA00023157"/>
    </source>
</evidence>
<dbReference type="InParanoid" id="A0A6J2WHF1"/>
<keyword evidence="5" id="KW-0325">Glycoprotein</keyword>
<dbReference type="InterPro" id="IPR050504">
    <property type="entry name" value="IgSF_BTN/MOG"/>
</dbReference>
<keyword evidence="3" id="KW-0472">Membrane</keyword>
<evidence type="ECO:0000256" key="5">
    <source>
        <dbReference type="ARBA" id="ARBA00023180"/>
    </source>
</evidence>
<dbReference type="SMART" id="SM00406">
    <property type="entry name" value="IGv"/>
    <property type="match status" value="1"/>
</dbReference>
<dbReference type="Gene3D" id="2.60.40.10">
    <property type="entry name" value="Immunoglobulins"/>
    <property type="match status" value="2"/>
</dbReference>
<dbReference type="GeneID" id="115823846"/>
<dbReference type="GO" id="GO:0009897">
    <property type="term" value="C:external side of plasma membrane"/>
    <property type="evidence" value="ECO:0007669"/>
    <property type="project" value="TreeGrafter"/>
</dbReference>
<dbReference type="PANTHER" id="PTHR24100:SF149">
    <property type="entry name" value="BG-LIKE ANTIGEN 1-RELATED"/>
    <property type="match status" value="1"/>
</dbReference>
<name>A0A6J2WHF1_CHACN</name>